<name>A0A1B7YMX7_COLHI</name>
<dbReference type="EMBL" id="LTAN01000002">
    <property type="protein sequence ID" value="OBR13359.1"/>
    <property type="molecule type" value="Genomic_DNA"/>
</dbReference>
<dbReference type="AlphaFoldDB" id="A0A1B7YMX7"/>
<dbReference type="RefSeq" id="XP_018161876.1">
    <property type="nucleotide sequence ID" value="XM_018297060.1"/>
</dbReference>
<gene>
    <name evidence="2" type="ORF">CH63R_02085</name>
</gene>
<dbReference type="Proteomes" id="UP000092177">
    <property type="component" value="Chromosome 2"/>
</dbReference>
<comment type="caution">
    <text evidence="2">The sequence shown here is derived from an EMBL/GenBank/DDBJ whole genome shotgun (WGS) entry which is preliminary data.</text>
</comment>
<reference evidence="3" key="1">
    <citation type="journal article" date="2017" name="BMC Genomics">
        <title>Gapless genome assembly of Colletotrichum higginsianum reveals chromosome structure and association of transposable elements with secondary metabolite gene clusters.</title>
        <authorList>
            <person name="Dallery J.-F."/>
            <person name="Lapalu N."/>
            <person name="Zampounis A."/>
            <person name="Pigne S."/>
            <person name="Luyten I."/>
            <person name="Amselem J."/>
            <person name="Wittenberg A.H.J."/>
            <person name="Zhou S."/>
            <person name="de Queiroz M.V."/>
            <person name="Robin G.P."/>
            <person name="Auger A."/>
            <person name="Hainaut M."/>
            <person name="Henrissat B."/>
            <person name="Kim K.-T."/>
            <person name="Lee Y.-H."/>
            <person name="Lespinet O."/>
            <person name="Schwartz D.C."/>
            <person name="Thon M.R."/>
            <person name="O'Connell R.J."/>
        </authorList>
    </citation>
    <scope>NUCLEOTIDE SEQUENCE [LARGE SCALE GENOMIC DNA]</scope>
    <source>
        <strain evidence="3">IMI 349063</strain>
    </source>
</reference>
<keyword evidence="3" id="KW-1185">Reference proteome</keyword>
<dbReference type="VEuPathDB" id="FungiDB:CH63R_02085"/>
<evidence type="ECO:0000313" key="3">
    <source>
        <dbReference type="Proteomes" id="UP000092177"/>
    </source>
</evidence>
<protein>
    <submittedName>
        <fullName evidence="2">Uncharacterized protein</fullName>
    </submittedName>
</protein>
<evidence type="ECO:0000256" key="1">
    <source>
        <dbReference type="SAM" id="MobiDB-lite"/>
    </source>
</evidence>
<dbReference type="GeneID" id="28861167"/>
<evidence type="ECO:0000313" key="2">
    <source>
        <dbReference type="EMBL" id="OBR13359.1"/>
    </source>
</evidence>
<feature type="compositionally biased region" description="Basic residues" evidence="1">
    <location>
        <begin position="38"/>
        <end position="48"/>
    </location>
</feature>
<proteinExistence type="predicted"/>
<organism evidence="2 3">
    <name type="scientific">Colletotrichum higginsianum (strain IMI 349063)</name>
    <name type="common">Crucifer anthracnose fungus</name>
    <dbReference type="NCBI Taxonomy" id="759273"/>
    <lineage>
        <taxon>Eukaryota</taxon>
        <taxon>Fungi</taxon>
        <taxon>Dikarya</taxon>
        <taxon>Ascomycota</taxon>
        <taxon>Pezizomycotina</taxon>
        <taxon>Sordariomycetes</taxon>
        <taxon>Hypocreomycetidae</taxon>
        <taxon>Glomerellales</taxon>
        <taxon>Glomerellaceae</taxon>
        <taxon>Colletotrichum</taxon>
        <taxon>Colletotrichum destructivum species complex</taxon>
    </lineage>
</organism>
<dbReference type="OrthoDB" id="4843340at2759"/>
<feature type="region of interest" description="Disordered" evidence="1">
    <location>
        <begin position="1"/>
        <end position="49"/>
    </location>
</feature>
<accession>A0A1B7YMX7</accession>
<dbReference type="KEGG" id="chig:CH63R_02085"/>
<sequence length="282" mass="33007">MASKHGAPSDFQDNAASPVHKKRRIVWRDNDSDGVNSIRHRRHPRPKPFTKADAKALYRQMQDFANEYKNEGYTITGDTPPKDVDLTMTRGTLHLRHREIRDALDRTFSAHPSRVLHHSCRTYRLLTVYRASLVRHRALWHHRREVGRTLRITRALDRKNARLVADEAAADADTERDFHDDKDLSCQRVRFDKRRKWYRTVKKDMRRRGQWISKEAPGPGIEWEPVNVQEAPGARVRFYNPVAGDWILPAHVKSQEDLVVYLNQLGLCFSPPFRRPEAQPWA</sequence>